<evidence type="ECO:0008006" key="4">
    <source>
        <dbReference type="Google" id="ProtNLM"/>
    </source>
</evidence>
<proteinExistence type="predicted"/>
<feature type="region of interest" description="Disordered" evidence="1">
    <location>
        <begin position="128"/>
        <end position="154"/>
    </location>
</feature>
<dbReference type="OrthoDB" id="5980716at2759"/>
<dbReference type="Proteomes" id="UP001152622">
    <property type="component" value="Chromosome 7"/>
</dbReference>
<dbReference type="EMBL" id="JAINUF010000007">
    <property type="protein sequence ID" value="KAJ8353578.1"/>
    <property type="molecule type" value="Genomic_DNA"/>
</dbReference>
<feature type="compositionally biased region" description="Basic and acidic residues" evidence="1">
    <location>
        <begin position="136"/>
        <end position="150"/>
    </location>
</feature>
<gene>
    <name evidence="2" type="ORF">SKAU_G00211450</name>
</gene>
<feature type="region of interest" description="Disordered" evidence="1">
    <location>
        <begin position="985"/>
        <end position="1015"/>
    </location>
</feature>
<keyword evidence="3" id="KW-1185">Reference proteome</keyword>
<protein>
    <recommendedName>
        <fullName evidence="4">HEAT repeat-containing protein 4</fullName>
    </recommendedName>
</protein>
<evidence type="ECO:0000256" key="1">
    <source>
        <dbReference type="SAM" id="MobiDB-lite"/>
    </source>
</evidence>
<accession>A0A9Q1F9E9</accession>
<dbReference type="SUPFAM" id="SSF48371">
    <property type="entry name" value="ARM repeat"/>
    <property type="match status" value="1"/>
</dbReference>
<dbReference type="GO" id="GO:0016491">
    <property type="term" value="F:oxidoreductase activity"/>
    <property type="evidence" value="ECO:0007669"/>
    <property type="project" value="TreeGrafter"/>
</dbReference>
<evidence type="ECO:0000313" key="3">
    <source>
        <dbReference type="Proteomes" id="UP001152622"/>
    </source>
</evidence>
<dbReference type="PANTHER" id="PTHR12697">
    <property type="entry name" value="PBS LYASE HEAT-LIKE PROTEIN"/>
    <property type="match status" value="1"/>
</dbReference>
<dbReference type="InterPro" id="IPR016024">
    <property type="entry name" value="ARM-type_fold"/>
</dbReference>
<evidence type="ECO:0000313" key="2">
    <source>
        <dbReference type="EMBL" id="KAJ8353578.1"/>
    </source>
</evidence>
<name>A0A9Q1F9E9_SYNKA</name>
<sequence length="1015" mass="113535">MDLLQSQNSLVNVGDLQNMRENQMFWQLLHGATHGLTFSRDVVWERAAETIPYSQTDFRWLFCSFGPPATSSKPKGRRTVTLRHLPRQSSPRVHAGAHGDKERLVGPLAPLPHRTILVTAQDSFITLSQKGPLGDRGNRKDQSSCRDKKPARTMPERIPQLHQIPEQCPIPKQHQIPEQQQITKQCQIPEQQQITKQCQIPEQQQITKQRQIPEQQQITKQHQIPEQQQIPEQCQIPAQYQIPELRQISEQHQIKQWLWPNAPSLICKAPVNQEDLSRDQDLLKAPYINQSKTALPAHHSHDRPLGGTEQVDTGRYGCSAAYPNIYLSFEKSTQGGRVPRFSRPSVHTNEHSGSNSAVASVTIKCTETPLQPRDCLNPHTSSYVKQTMNSFQQLPFTGIPELQCSAKRKNGISVDSAAQHQKHLQQGFPCGPEKGTELPEAGVVPRVPCEGSYWVKRCVPINCTAEMSPRPPGGSRTEARLPQGRIIGMLWQPPGHKPSLERSLLRYAVEEWMIAWKIKTSWQSITTEGLKKAFGDLHHRVRLEAIATCALRAVNGAREDQDPASTEIDHVLQELQPLLITALDDDHMQIQMAAAVCQCAIGRPSPWAREILHSTLHKGAGADVWLAAQCLAAGGAASLPVIQILISRLFGSEVRREQEQATALLANVSTKTTVVRTLLAKELNCANWRNRVLSCKTIAQLKGPINKDLVNKLTQLMWKDCCSEARQAAAHALGALGRGRELHNQLRVQLEEGPSSLRVEALVLLAELQIMTTRLIPSLLGCLRDDFVAVRKQACLTAAALSTKDEVIVNQLIELIQDDPVWGIKVAAITALGKIGCLTPPLQKILLQAIHCEEEPEVRIAACEAIRILRVDLPELQHLLQQRLLLETHLQVHRHIESLMKSYGFPIDRDENMVLKIKDQVQKLCSKHTITIKVLLLEELHDSQEQQMRFLGHSARPDSPPADMTELLQARYRAELNRSSSVAIISRSTDNTAGIQPPCMNQELSVEEPQPTPVT</sequence>
<dbReference type="AlphaFoldDB" id="A0A9Q1F9E9"/>
<reference evidence="2" key="1">
    <citation type="journal article" date="2023" name="Science">
        <title>Genome structures resolve the early diversification of teleost fishes.</title>
        <authorList>
            <person name="Parey E."/>
            <person name="Louis A."/>
            <person name="Montfort J."/>
            <person name="Bouchez O."/>
            <person name="Roques C."/>
            <person name="Iampietro C."/>
            <person name="Lluch J."/>
            <person name="Castinel A."/>
            <person name="Donnadieu C."/>
            <person name="Desvignes T."/>
            <person name="Floi Bucao C."/>
            <person name="Jouanno E."/>
            <person name="Wen M."/>
            <person name="Mejri S."/>
            <person name="Dirks R."/>
            <person name="Jansen H."/>
            <person name="Henkel C."/>
            <person name="Chen W.J."/>
            <person name="Zahm M."/>
            <person name="Cabau C."/>
            <person name="Klopp C."/>
            <person name="Thompson A.W."/>
            <person name="Robinson-Rechavi M."/>
            <person name="Braasch I."/>
            <person name="Lecointre G."/>
            <person name="Bobe J."/>
            <person name="Postlethwait J.H."/>
            <person name="Berthelot C."/>
            <person name="Roest Crollius H."/>
            <person name="Guiguen Y."/>
        </authorList>
    </citation>
    <scope>NUCLEOTIDE SEQUENCE</scope>
    <source>
        <strain evidence="2">WJC10195</strain>
    </source>
</reference>
<feature type="compositionally biased region" description="Polar residues" evidence="1">
    <location>
        <begin position="985"/>
        <end position="994"/>
    </location>
</feature>
<dbReference type="Gene3D" id="1.25.10.10">
    <property type="entry name" value="Leucine-rich Repeat Variant"/>
    <property type="match status" value="1"/>
</dbReference>
<organism evidence="2 3">
    <name type="scientific">Synaphobranchus kaupii</name>
    <name type="common">Kaup's arrowtooth eel</name>
    <dbReference type="NCBI Taxonomy" id="118154"/>
    <lineage>
        <taxon>Eukaryota</taxon>
        <taxon>Metazoa</taxon>
        <taxon>Chordata</taxon>
        <taxon>Craniata</taxon>
        <taxon>Vertebrata</taxon>
        <taxon>Euteleostomi</taxon>
        <taxon>Actinopterygii</taxon>
        <taxon>Neopterygii</taxon>
        <taxon>Teleostei</taxon>
        <taxon>Anguilliformes</taxon>
        <taxon>Synaphobranchidae</taxon>
        <taxon>Synaphobranchus</taxon>
    </lineage>
</organism>
<dbReference type="PANTHER" id="PTHR12697:SF20">
    <property type="entry name" value="HEAT REPEAT-CONTAINING PROTEIN 4"/>
    <property type="match status" value="1"/>
</dbReference>
<dbReference type="InterPro" id="IPR011989">
    <property type="entry name" value="ARM-like"/>
</dbReference>
<comment type="caution">
    <text evidence="2">The sequence shown here is derived from an EMBL/GenBank/DDBJ whole genome shotgun (WGS) entry which is preliminary data.</text>
</comment>